<proteinExistence type="predicted"/>
<keyword evidence="3" id="KW-1185">Reference proteome</keyword>
<dbReference type="InterPro" id="IPR036728">
    <property type="entry name" value="PBP_GOBP_sf"/>
</dbReference>
<dbReference type="Gene3D" id="1.10.238.20">
    <property type="entry name" value="Pheromone/general odorant binding protein domain"/>
    <property type="match status" value="1"/>
</dbReference>
<evidence type="ECO:0000313" key="3">
    <source>
        <dbReference type="Proteomes" id="UP001566132"/>
    </source>
</evidence>
<feature type="signal peptide" evidence="1">
    <location>
        <begin position="1"/>
        <end position="19"/>
    </location>
</feature>
<protein>
    <submittedName>
        <fullName evidence="2">Uncharacterized protein</fullName>
    </submittedName>
</protein>
<evidence type="ECO:0000256" key="1">
    <source>
        <dbReference type="SAM" id="SignalP"/>
    </source>
</evidence>
<dbReference type="CDD" id="cd23992">
    <property type="entry name" value="PBP_GOBP"/>
    <property type="match status" value="1"/>
</dbReference>
<comment type="caution">
    <text evidence="2">The sequence shown here is derived from an EMBL/GenBank/DDBJ whole genome shotgun (WGS) entry which is preliminary data.</text>
</comment>
<sequence>MYKLLLFFSFLFSTNQAHSIQDGIEKAQKECDALPPLPLDKLQQHAKHEDNVNIAVNFGAHAYCMFQKLGLQNIEGHIQSGTLKEVVQRHISKPEQVDVVVKKCSLNGGTKEETAVKLLMCLKDHHVGV</sequence>
<dbReference type="Pfam" id="PF01395">
    <property type="entry name" value="PBP_GOBP"/>
    <property type="match status" value="1"/>
</dbReference>
<organism evidence="2 3">
    <name type="scientific">Hypothenemus hampei</name>
    <name type="common">Coffee berry borer</name>
    <dbReference type="NCBI Taxonomy" id="57062"/>
    <lineage>
        <taxon>Eukaryota</taxon>
        <taxon>Metazoa</taxon>
        <taxon>Ecdysozoa</taxon>
        <taxon>Arthropoda</taxon>
        <taxon>Hexapoda</taxon>
        <taxon>Insecta</taxon>
        <taxon>Pterygota</taxon>
        <taxon>Neoptera</taxon>
        <taxon>Endopterygota</taxon>
        <taxon>Coleoptera</taxon>
        <taxon>Polyphaga</taxon>
        <taxon>Cucujiformia</taxon>
        <taxon>Curculionidae</taxon>
        <taxon>Scolytinae</taxon>
        <taxon>Hypothenemus</taxon>
    </lineage>
</organism>
<accession>A0ABD1F8N7</accession>
<reference evidence="2 3" key="1">
    <citation type="submission" date="2024-05" db="EMBL/GenBank/DDBJ databases">
        <title>Genetic variation in Jamaican populations of the coffee berry borer (Hypothenemus hampei).</title>
        <authorList>
            <person name="Errbii M."/>
            <person name="Myrie A."/>
        </authorList>
    </citation>
    <scope>NUCLEOTIDE SEQUENCE [LARGE SCALE GENOMIC DNA]</scope>
    <source>
        <strain evidence="2">JA-Hopewell-2020-01-JO</strain>
        <tissue evidence="2">Whole body</tissue>
    </source>
</reference>
<dbReference type="Proteomes" id="UP001566132">
    <property type="component" value="Unassembled WGS sequence"/>
</dbReference>
<dbReference type="EMBL" id="JBDJPC010000002">
    <property type="protein sequence ID" value="KAL1513936.1"/>
    <property type="molecule type" value="Genomic_DNA"/>
</dbReference>
<evidence type="ECO:0000313" key="2">
    <source>
        <dbReference type="EMBL" id="KAL1513936.1"/>
    </source>
</evidence>
<name>A0ABD1F8N7_HYPHA</name>
<dbReference type="AlphaFoldDB" id="A0ABD1F8N7"/>
<keyword evidence="1" id="KW-0732">Signal</keyword>
<dbReference type="SUPFAM" id="SSF47565">
    <property type="entry name" value="Insect pheromone/odorant-binding proteins"/>
    <property type="match status" value="1"/>
</dbReference>
<feature type="chain" id="PRO_5044824449" evidence="1">
    <location>
        <begin position="20"/>
        <end position="129"/>
    </location>
</feature>
<dbReference type="InterPro" id="IPR006170">
    <property type="entry name" value="PBP/GOBP"/>
</dbReference>
<gene>
    <name evidence="2" type="ORF">ABEB36_003274</name>
</gene>